<protein>
    <recommendedName>
        <fullName evidence="4">Transmembrane protein</fullName>
    </recommendedName>
</protein>
<evidence type="ECO:0000256" key="1">
    <source>
        <dbReference type="SAM" id="SignalP"/>
    </source>
</evidence>
<feature type="signal peptide" evidence="1">
    <location>
        <begin position="1"/>
        <end position="16"/>
    </location>
</feature>
<comment type="caution">
    <text evidence="2">The sequence shown here is derived from an EMBL/GenBank/DDBJ whole genome shotgun (WGS) entry which is preliminary data.</text>
</comment>
<evidence type="ECO:0000313" key="3">
    <source>
        <dbReference type="Proteomes" id="UP000692954"/>
    </source>
</evidence>
<name>A0A8S1RVA0_9CILI</name>
<accession>A0A8S1RVA0</accession>
<evidence type="ECO:0008006" key="4">
    <source>
        <dbReference type="Google" id="ProtNLM"/>
    </source>
</evidence>
<feature type="chain" id="PRO_5035827966" description="Transmembrane protein" evidence="1">
    <location>
        <begin position="17"/>
        <end position="143"/>
    </location>
</feature>
<sequence>MLLVIILPSLSLISLQFKIIFQIKFYIILQKEVKIQILISIKILKIIEINSFRFQEQNKSFYYLILICKIFIKRDLNGKQNKRVGIQQVNYDQNGNRSIGSKEISSSKIYIQTNDNSSTKSVHLRIPSLNQSLNNSNEKIYII</sequence>
<evidence type="ECO:0000313" key="2">
    <source>
        <dbReference type="EMBL" id="CAD8131302.1"/>
    </source>
</evidence>
<organism evidence="2 3">
    <name type="scientific">Paramecium sonneborni</name>
    <dbReference type="NCBI Taxonomy" id="65129"/>
    <lineage>
        <taxon>Eukaryota</taxon>
        <taxon>Sar</taxon>
        <taxon>Alveolata</taxon>
        <taxon>Ciliophora</taxon>
        <taxon>Intramacronucleata</taxon>
        <taxon>Oligohymenophorea</taxon>
        <taxon>Peniculida</taxon>
        <taxon>Parameciidae</taxon>
        <taxon>Paramecium</taxon>
    </lineage>
</organism>
<dbReference type="EMBL" id="CAJJDN010000457">
    <property type="protein sequence ID" value="CAD8131302.1"/>
    <property type="molecule type" value="Genomic_DNA"/>
</dbReference>
<reference evidence="2" key="1">
    <citation type="submission" date="2021-01" db="EMBL/GenBank/DDBJ databases">
        <authorList>
            <consortium name="Genoscope - CEA"/>
            <person name="William W."/>
        </authorList>
    </citation>
    <scope>NUCLEOTIDE SEQUENCE</scope>
</reference>
<keyword evidence="1" id="KW-0732">Signal</keyword>
<dbReference type="Proteomes" id="UP000692954">
    <property type="component" value="Unassembled WGS sequence"/>
</dbReference>
<keyword evidence="3" id="KW-1185">Reference proteome</keyword>
<proteinExistence type="predicted"/>
<dbReference type="AlphaFoldDB" id="A0A8S1RVA0"/>
<gene>
    <name evidence="2" type="ORF">PSON_ATCC_30995.1.T4570001</name>
</gene>